<reference evidence="2 3" key="1">
    <citation type="submission" date="2023-08" db="EMBL/GenBank/DDBJ databases">
        <title>Black Yeasts Isolated from many extreme environments.</title>
        <authorList>
            <person name="Coleine C."/>
            <person name="Stajich J.E."/>
            <person name="Selbmann L."/>
        </authorList>
    </citation>
    <scope>NUCLEOTIDE SEQUENCE [LARGE SCALE GENOMIC DNA]</scope>
    <source>
        <strain evidence="2 3">CCFEE 6328</strain>
    </source>
</reference>
<protein>
    <submittedName>
        <fullName evidence="2">Uncharacterized protein</fullName>
    </submittedName>
</protein>
<dbReference type="EMBL" id="JAVRRF010000001">
    <property type="protein sequence ID" value="KAK5068434.1"/>
    <property type="molecule type" value="Genomic_DNA"/>
</dbReference>
<evidence type="ECO:0000256" key="1">
    <source>
        <dbReference type="SAM" id="MobiDB-lite"/>
    </source>
</evidence>
<feature type="compositionally biased region" description="Basic and acidic residues" evidence="1">
    <location>
        <begin position="1"/>
        <end position="15"/>
    </location>
</feature>
<feature type="region of interest" description="Disordered" evidence="1">
    <location>
        <begin position="1"/>
        <end position="87"/>
    </location>
</feature>
<feature type="region of interest" description="Disordered" evidence="1">
    <location>
        <begin position="103"/>
        <end position="172"/>
    </location>
</feature>
<evidence type="ECO:0000313" key="3">
    <source>
        <dbReference type="Proteomes" id="UP001345691"/>
    </source>
</evidence>
<proteinExistence type="predicted"/>
<gene>
    <name evidence="2" type="ORF">LTR69_000553</name>
</gene>
<evidence type="ECO:0000313" key="2">
    <source>
        <dbReference type="EMBL" id="KAK5068434.1"/>
    </source>
</evidence>
<sequence>MSYDNHYTETEHLDVQFEVDGTQNYSGNTDDGVYGDSNDDNGFEDPSGHNGYHQHHDSTNGALDPGERGPEDDDNDDGARWPHPKKTKADLDMLIQYALAQASAAGLDVDSDGDEAETGEQGDERGASDVQHDRPYDESELDQHRNGHGYGADVEHNHEGHDNGEDAVEEMW</sequence>
<comment type="caution">
    <text evidence="2">The sequence shown here is derived from an EMBL/GenBank/DDBJ whole genome shotgun (WGS) entry which is preliminary data.</text>
</comment>
<accession>A0ABR0JRI4</accession>
<dbReference type="Proteomes" id="UP001345691">
    <property type="component" value="Unassembled WGS sequence"/>
</dbReference>
<keyword evidence="3" id="KW-1185">Reference proteome</keyword>
<feature type="compositionally biased region" description="Acidic residues" evidence="1">
    <location>
        <begin position="109"/>
        <end position="121"/>
    </location>
</feature>
<name>A0ABR0JRI4_9EURO</name>
<feature type="compositionally biased region" description="Basic and acidic residues" evidence="1">
    <location>
        <begin position="153"/>
        <end position="164"/>
    </location>
</feature>
<organism evidence="2 3">
    <name type="scientific">Exophiala sideris</name>
    <dbReference type="NCBI Taxonomy" id="1016849"/>
    <lineage>
        <taxon>Eukaryota</taxon>
        <taxon>Fungi</taxon>
        <taxon>Dikarya</taxon>
        <taxon>Ascomycota</taxon>
        <taxon>Pezizomycotina</taxon>
        <taxon>Eurotiomycetes</taxon>
        <taxon>Chaetothyriomycetidae</taxon>
        <taxon>Chaetothyriales</taxon>
        <taxon>Herpotrichiellaceae</taxon>
        <taxon>Exophiala</taxon>
    </lineage>
</organism>
<feature type="compositionally biased region" description="Basic and acidic residues" evidence="1">
    <location>
        <begin position="122"/>
        <end position="145"/>
    </location>
</feature>